<comment type="similarity">
    <text evidence="2 3">Belongs to the small heat shock protein (HSP20) family.</text>
</comment>
<dbReference type="VEuPathDB" id="FungiDB:BO70DRAFT_367130"/>
<dbReference type="OrthoDB" id="1431247at2759"/>
<dbReference type="AlphaFoldDB" id="A0A317UQ78"/>
<comment type="caution">
    <text evidence="5">The sequence shown here is derived from an EMBL/GenBank/DDBJ whole genome shotgun (WGS) entry which is preliminary data.</text>
</comment>
<gene>
    <name evidence="5" type="ORF">BO70DRAFT_367130</name>
</gene>
<dbReference type="EMBL" id="MSFL01000075">
    <property type="protein sequence ID" value="PWY63851.1"/>
    <property type="molecule type" value="Genomic_DNA"/>
</dbReference>
<name>A0A317UQ78_9EURO</name>
<dbReference type="Gene3D" id="2.60.40.790">
    <property type="match status" value="1"/>
</dbReference>
<accession>A0A317UQ78</accession>
<evidence type="ECO:0000256" key="3">
    <source>
        <dbReference type="RuleBase" id="RU003616"/>
    </source>
</evidence>
<dbReference type="InterPro" id="IPR002068">
    <property type="entry name" value="A-crystallin/Hsp20_dom"/>
</dbReference>
<dbReference type="GeneID" id="37066747"/>
<sequence>MSLIPHLDKSGLSTVGRLVHDYDRMLTSFGSPHNRPYLPPFDICETDAAYYLEGELPGIDSNDLDIGFEGEHCLKIHGHHDRDTTTEKKSWWVSERSVGDFQRSFYFPASVDQANTEAHLQKGILSMTVPKSAEAHHKTKVSVV</sequence>
<keyword evidence="1" id="KW-0346">Stress response</keyword>
<dbReference type="InterPro" id="IPR008978">
    <property type="entry name" value="HSP20-like_chaperone"/>
</dbReference>
<dbReference type="Pfam" id="PF00011">
    <property type="entry name" value="HSP20"/>
    <property type="match status" value="1"/>
</dbReference>
<dbReference type="CDD" id="cd06464">
    <property type="entry name" value="ACD_sHsps-like"/>
    <property type="match status" value="1"/>
</dbReference>
<evidence type="ECO:0000256" key="2">
    <source>
        <dbReference type="PROSITE-ProRule" id="PRU00285"/>
    </source>
</evidence>
<dbReference type="STRING" id="1448321.A0A317UQ78"/>
<dbReference type="RefSeq" id="XP_025394128.1">
    <property type="nucleotide sequence ID" value="XM_025544510.1"/>
</dbReference>
<evidence type="ECO:0000259" key="4">
    <source>
        <dbReference type="PROSITE" id="PS01031"/>
    </source>
</evidence>
<dbReference type="SUPFAM" id="SSF49764">
    <property type="entry name" value="HSP20-like chaperones"/>
    <property type="match status" value="1"/>
</dbReference>
<keyword evidence="6" id="KW-1185">Reference proteome</keyword>
<protein>
    <submittedName>
        <fullName evidence="5">HSP20-like chaperone</fullName>
    </submittedName>
</protein>
<dbReference type="Proteomes" id="UP000247233">
    <property type="component" value="Unassembled WGS sequence"/>
</dbReference>
<reference evidence="5 6" key="1">
    <citation type="submission" date="2016-12" db="EMBL/GenBank/DDBJ databases">
        <title>The genomes of Aspergillus section Nigri reveals drivers in fungal speciation.</title>
        <authorList>
            <consortium name="DOE Joint Genome Institute"/>
            <person name="Vesth T.C."/>
            <person name="Nybo J."/>
            <person name="Theobald S."/>
            <person name="Brandl J."/>
            <person name="Frisvad J.C."/>
            <person name="Nielsen K.F."/>
            <person name="Lyhne E.K."/>
            <person name="Kogle M.E."/>
            <person name="Kuo A."/>
            <person name="Riley R."/>
            <person name="Clum A."/>
            <person name="Nolan M."/>
            <person name="Lipzen A."/>
            <person name="Salamov A."/>
            <person name="Henrissat B."/>
            <person name="Wiebenga A."/>
            <person name="De Vries R.P."/>
            <person name="Grigoriev I.V."/>
            <person name="Mortensen U.H."/>
            <person name="Andersen M.R."/>
            <person name="Baker S.E."/>
        </authorList>
    </citation>
    <scope>NUCLEOTIDE SEQUENCE [LARGE SCALE GENOMIC DNA]</scope>
    <source>
        <strain evidence="5 6">CBS 117.55</strain>
    </source>
</reference>
<dbReference type="PANTHER" id="PTHR11527">
    <property type="entry name" value="HEAT-SHOCK PROTEIN 20 FAMILY MEMBER"/>
    <property type="match status" value="1"/>
</dbReference>
<organism evidence="5 6">
    <name type="scientific">Aspergillus heteromorphus CBS 117.55</name>
    <dbReference type="NCBI Taxonomy" id="1448321"/>
    <lineage>
        <taxon>Eukaryota</taxon>
        <taxon>Fungi</taxon>
        <taxon>Dikarya</taxon>
        <taxon>Ascomycota</taxon>
        <taxon>Pezizomycotina</taxon>
        <taxon>Eurotiomycetes</taxon>
        <taxon>Eurotiomycetidae</taxon>
        <taxon>Eurotiales</taxon>
        <taxon>Aspergillaceae</taxon>
        <taxon>Aspergillus</taxon>
        <taxon>Aspergillus subgen. Circumdati</taxon>
    </lineage>
</organism>
<dbReference type="PROSITE" id="PS01031">
    <property type="entry name" value="SHSP"/>
    <property type="match status" value="1"/>
</dbReference>
<evidence type="ECO:0000313" key="5">
    <source>
        <dbReference type="EMBL" id="PWY63851.1"/>
    </source>
</evidence>
<evidence type="ECO:0000256" key="1">
    <source>
        <dbReference type="ARBA" id="ARBA00023016"/>
    </source>
</evidence>
<proteinExistence type="inferred from homology"/>
<dbReference type="InterPro" id="IPR031107">
    <property type="entry name" value="Small_HSP"/>
</dbReference>
<feature type="domain" description="SHSP" evidence="4">
    <location>
        <begin position="32"/>
        <end position="144"/>
    </location>
</feature>
<evidence type="ECO:0000313" key="6">
    <source>
        <dbReference type="Proteomes" id="UP000247233"/>
    </source>
</evidence>